<dbReference type="PANTHER" id="PTHR47926:SF491">
    <property type="entry name" value="(WILD MALAYSIAN BANANA) HYPOTHETICAL PROTEIN"/>
    <property type="match status" value="1"/>
</dbReference>
<evidence type="ECO:0000313" key="4">
    <source>
        <dbReference type="Proteomes" id="UP001324115"/>
    </source>
</evidence>
<dbReference type="Gene3D" id="1.25.40.10">
    <property type="entry name" value="Tetratricopeptide repeat domain"/>
    <property type="match status" value="4"/>
</dbReference>
<dbReference type="GO" id="GO:0003723">
    <property type="term" value="F:RNA binding"/>
    <property type="evidence" value="ECO:0007669"/>
    <property type="project" value="InterPro"/>
</dbReference>
<organism evidence="3 4">
    <name type="scientific">Quercus rubra</name>
    <name type="common">Northern red oak</name>
    <name type="synonym">Quercus borealis</name>
    <dbReference type="NCBI Taxonomy" id="3512"/>
    <lineage>
        <taxon>Eukaryota</taxon>
        <taxon>Viridiplantae</taxon>
        <taxon>Streptophyta</taxon>
        <taxon>Embryophyta</taxon>
        <taxon>Tracheophyta</taxon>
        <taxon>Spermatophyta</taxon>
        <taxon>Magnoliopsida</taxon>
        <taxon>eudicotyledons</taxon>
        <taxon>Gunneridae</taxon>
        <taxon>Pentapetalae</taxon>
        <taxon>rosids</taxon>
        <taxon>fabids</taxon>
        <taxon>Fagales</taxon>
        <taxon>Fagaceae</taxon>
        <taxon>Quercus</taxon>
    </lineage>
</organism>
<proteinExistence type="predicted"/>
<dbReference type="NCBIfam" id="TIGR00756">
    <property type="entry name" value="PPR"/>
    <property type="match status" value="5"/>
</dbReference>
<accession>A0AAN7ELJ7</accession>
<dbReference type="InterPro" id="IPR002885">
    <property type="entry name" value="PPR_rpt"/>
</dbReference>
<dbReference type="PROSITE" id="PS51375">
    <property type="entry name" value="PPR"/>
    <property type="match status" value="6"/>
</dbReference>
<dbReference type="InterPro" id="IPR011990">
    <property type="entry name" value="TPR-like_helical_dom_sf"/>
</dbReference>
<dbReference type="AlphaFoldDB" id="A0AAN7ELJ7"/>
<evidence type="ECO:0000313" key="3">
    <source>
        <dbReference type="EMBL" id="KAK4573877.1"/>
    </source>
</evidence>
<feature type="repeat" description="PPR" evidence="2">
    <location>
        <begin position="406"/>
        <end position="440"/>
    </location>
</feature>
<keyword evidence="4" id="KW-1185">Reference proteome</keyword>
<evidence type="ECO:0000256" key="1">
    <source>
        <dbReference type="ARBA" id="ARBA00022737"/>
    </source>
</evidence>
<evidence type="ECO:0008006" key="5">
    <source>
        <dbReference type="Google" id="ProtNLM"/>
    </source>
</evidence>
<name>A0AAN7ELJ7_QUERU</name>
<dbReference type="Proteomes" id="UP001324115">
    <property type="component" value="Unassembled WGS sequence"/>
</dbReference>
<protein>
    <recommendedName>
        <fullName evidence="5">Pentatricopeptide repeat-containing protein</fullName>
    </recommendedName>
</protein>
<feature type="repeat" description="PPR" evidence="2">
    <location>
        <begin position="271"/>
        <end position="305"/>
    </location>
</feature>
<feature type="repeat" description="PPR" evidence="2">
    <location>
        <begin position="371"/>
        <end position="405"/>
    </location>
</feature>
<sequence>MHFIPSPNRLRPLLLACKDKASISKTHALMLLIGLFKLGSSNGVLIASYANIGDIKSARKVFDLLPQRGVDAWNAMIIAYSRKEHPGEVLNLYRQMILEGVRPDSSTFTVALKACTRLLDLKTGEEIWCRAMDCGFEFDVFVGSSILNLYAKCGKMDEAIVVFDRMPRRDLVCWTTMISGFAQSGRPIEAVDMYRRMQKEGMEGDGVVMVGLTQACANLGDLKLSLSVHGYLIRKDLPMDVVVQTSLVDMYAKNGHLKLACHVFKNMPCKNVISWGALISGFAQNGFAGNALDLLVDMQGCGYRPDLVSLVSALLACTQIGFLKLGKSIHGYIVRRLDFDRVLGTAVIDMYSKCGALSWARTVFDQINSKDSISWNAMITSYGIHGHGKEALSLFLEMTKTNLKPDHATFSSLLSAFSHSSLVEEGQYWFDRMVSEYKVPPTEKHYVCMVDLLARAGCCKNGKLLIGEIAAKKVLELDPDDLGIYSLVSNYYAKARKCS</sequence>
<feature type="repeat" description="PPR" evidence="2">
    <location>
        <begin position="139"/>
        <end position="169"/>
    </location>
</feature>
<dbReference type="FunFam" id="1.25.40.10:FF:000344">
    <property type="entry name" value="Pentatricopeptide repeat-containing protein"/>
    <property type="match status" value="1"/>
</dbReference>
<dbReference type="Pfam" id="PF01535">
    <property type="entry name" value="PPR"/>
    <property type="match status" value="4"/>
</dbReference>
<dbReference type="EMBL" id="JAXUIC010000009">
    <property type="protein sequence ID" value="KAK4573877.1"/>
    <property type="molecule type" value="Genomic_DNA"/>
</dbReference>
<evidence type="ECO:0000256" key="2">
    <source>
        <dbReference type="PROSITE-ProRule" id="PRU00708"/>
    </source>
</evidence>
<reference evidence="3 4" key="1">
    <citation type="journal article" date="2023" name="G3 (Bethesda)">
        <title>A haplotype-resolved chromosome-scale genome for Quercus rubra L. provides insights into the genetics of adaptive traits for red oak species.</title>
        <authorList>
            <person name="Kapoor B."/>
            <person name="Jenkins J."/>
            <person name="Schmutz J."/>
            <person name="Zhebentyayeva T."/>
            <person name="Kuelheim C."/>
            <person name="Coggeshall M."/>
            <person name="Heim C."/>
            <person name="Lasky J.R."/>
            <person name="Leites L."/>
            <person name="Islam-Faridi N."/>
            <person name="Romero-Severson J."/>
            <person name="DeLeo V.L."/>
            <person name="Lucas S.M."/>
            <person name="Lazic D."/>
            <person name="Gailing O."/>
            <person name="Carlson J."/>
            <person name="Staton M."/>
        </authorList>
    </citation>
    <scope>NUCLEOTIDE SEQUENCE [LARGE SCALE GENOMIC DNA]</scope>
    <source>
        <strain evidence="3">Pseudo-F2</strain>
    </source>
</reference>
<comment type="caution">
    <text evidence="3">The sequence shown here is derived from an EMBL/GenBank/DDBJ whole genome shotgun (WGS) entry which is preliminary data.</text>
</comment>
<dbReference type="Pfam" id="PF13041">
    <property type="entry name" value="PPR_2"/>
    <property type="match status" value="2"/>
</dbReference>
<dbReference type="PANTHER" id="PTHR47926">
    <property type="entry name" value="PENTATRICOPEPTIDE REPEAT-CONTAINING PROTEIN"/>
    <property type="match status" value="1"/>
</dbReference>
<dbReference type="GO" id="GO:0099402">
    <property type="term" value="P:plant organ development"/>
    <property type="evidence" value="ECO:0007669"/>
    <property type="project" value="UniProtKB-ARBA"/>
</dbReference>
<feature type="repeat" description="PPR" evidence="2">
    <location>
        <begin position="170"/>
        <end position="204"/>
    </location>
</feature>
<dbReference type="FunFam" id="1.25.40.10:FF:000073">
    <property type="entry name" value="Pentatricopeptide repeat-containing protein chloroplastic"/>
    <property type="match status" value="1"/>
</dbReference>
<dbReference type="InterPro" id="IPR046960">
    <property type="entry name" value="PPR_At4g14850-like_plant"/>
</dbReference>
<dbReference type="FunFam" id="1.25.40.10:FF:000158">
    <property type="entry name" value="pentatricopeptide repeat-containing protein At2g33680"/>
    <property type="match status" value="1"/>
</dbReference>
<feature type="repeat" description="PPR" evidence="2">
    <location>
        <begin position="69"/>
        <end position="103"/>
    </location>
</feature>
<dbReference type="GO" id="GO:0009451">
    <property type="term" value="P:RNA modification"/>
    <property type="evidence" value="ECO:0007669"/>
    <property type="project" value="InterPro"/>
</dbReference>
<keyword evidence="1" id="KW-0677">Repeat</keyword>
<gene>
    <name evidence="3" type="ORF">RGQ29_031720</name>
</gene>